<evidence type="ECO:0000259" key="5">
    <source>
        <dbReference type="Pfam" id="PF00296"/>
    </source>
</evidence>
<name>A0ABT0K692_9ACTN</name>
<evidence type="ECO:0000256" key="4">
    <source>
        <dbReference type="ARBA" id="ARBA00023033"/>
    </source>
</evidence>
<dbReference type="EMBL" id="JALKFT010000047">
    <property type="protein sequence ID" value="MCK9878838.1"/>
    <property type="molecule type" value="Genomic_DNA"/>
</dbReference>
<evidence type="ECO:0000313" key="7">
    <source>
        <dbReference type="Proteomes" id="UP001201873"/>
    </source>
</evidence>
<dbReference type="Gene3D" id="3.20.20.30">
    <property type="entry name" value="Luciferase-like domain"/>
    <property type="match status" value="1"/>
</dbReference>
<dbReference type="Proteomes" id="UP001201873">
    <property type="component" value="Unassembled WGS sequence"/>
</dbReference>
<sequence>MSGARPGTADVTRVGVLLPTREQAVTGTVAIGPLVRFAGAAEQLGFDSLWAGDSLTARPRLDPFTVLAAAGTATSRITLGTAALTPVLRHPLVGANLIASLDHVCDARLVLGLGSGFPIPESKTEFAALDVPFHQRVGRLDESVSLWRHAWRVGADGPSTPFAGRYWQIPSVDGLLRPLQPGGPPLWLASGDTDAVIERVARHYDGWLPFLPSAAAYSAAWQRIEARRKQLGRPAGTITPALYATVMPADDPRRAEEELNAYVAGYYHRSLDEVMGIQVYIWGHPRECAEKLADYVRAGARHLIIRIGSLDPESYLATVAREIIPVLRRLPTG</sequence>
<reference evidence="6 7" key="1">
    <citation type="submission" date="2022-04" db="EMBL/GenBank/DDBJ databases">
        <title>Genome diversity in the genus Frankia.</title>
        <authorList>
            <person name="Carlos-Shanley C."/>
            <person name="Hahn D."/>
        </authorList>
    </citation>
    <scope>NUCLEOTIDE SEQUENCE [LARGE SCALE GENOMIC DNA]</scope>
    <source>
        <strain evidence="6 7">Ag45/Mut15</strain>
    </source>
</reference>
<evidence type="ECO:0000313" key="6">
    <source>
        <dbReference type="EMBL" id="MCK9878838.1"/>
    </source>
</evidence>
<dbReference type="InterPro" id="IPR011251">
    <property type="entry name" value="Luciferase-like_dom"/>
</dbReference>
<dbReference type="PANTHER" id="PTHR42847">
    <property type="entry name" value="ALKANESULFONATE MONOOXYGENASE"/>
    <property type="match status" value="1"/>
</dbReference>
<organism evidence="6 7">
    <name type="scientific">Frankia umida</name>
    <dbReference type="NCBI Taxonomy" id="573489"/>
    <lineage>
        <taxon>Bacteria</taxon>
        <taxon>Bacillati</taxon>
        <taxon>Actinomycetota</taxon>
        <taxon>Actinomycetes</taxon>
        <taxon>Frankiales</taxon>
        <taxon>Frankiaceae</taxon>
        <taxon>Frankia</taxon>
    </lineage>
</organism>
<keyword evidence="1" id="KW-0285">Flavoprotein</keyword>
<keyword evidence="3" id="KW-0560">Oxidoreductase</keyword>
<accession>A0ABT0K692</accession>
<dbReference type="Pfam" id="PF00296">
    <property type="entry name" value="Bac_luciferase"/>
    <property type="match status" value="1"/>
</dbReference>
<keyword evidence="2" id="KW-0288">FMN</keyword>
<dbReference type="InterPro" id="IPR036661">
    <property type="entry name" value="Luciferase-like_sf"/>
</dbReference>
<keyword evidence="4" id="KW-0503">Monooxygenase</keyword>
<protein>
    <submittedName>
        <fullName evidence="6">LLM class flavin-dependent oxidoreductase</fullName>
    </submittedName>
</protein>
<gene>
    <name evidence="6" type="ORF">MXD59_24270</name>
</gene>
<dbReference type="PANTHER" id="PTHR42847:SF4">
    <property type="entry name" value="ALKANESULFONATE MONOOXYGENASE-RELATED"/>
    <property type="match status" value="1"/>
</dbReference>
<feature type="domain" description="Luciferase-like" evidence="5">
    <location>
        <begin position="13"/>
        <end position="302"/>
    </location>
</feature>
<dbReference type="InterPro" id="IPR050172">
    <property type="entry name" value="SsuD_RutA_monooxygenase"/>
</dbReference>
<evidence type="ECO:0000256" key="1">
    <source>
        <dbReference type="ARBA" id="ARBA00022630"/>
    </source>
</evidence>
<evidence type="ECO:0000256" key="3">
    <source>
        <dbReference type="ARBA" id="ARBA00023002"/>
    </source>
</evidence>
<keyword evidence="7" id="KW-1185">Reference proteome</keyword>
<dbReference type="SUPFAM" id="SSF51679">
    <property type="entry name" value="Bacterial luciferase-like"/>
    <property type="match status" value="1"/>
</dbReference>
<comment type="caution">
    <text evidence="6">The sequence shown here is derived from an EMBL/GenBank/DDBJ whole genome shotgun (WGS) entry which is preliminary data.</text>
</comment>
<proteinExistence type="predicted"/>
<evidence type="ECO:0000256" key="2">
    <source>
        <dbReference type="ARBA" id="ARBA00022643"/>
    </source>
</evidence>
<dbReference type="RefSeq" id="WP_248826904.1">
    <property type="nucleotide sequence ID" value="NZ_JALKFT010000047.1"/>
</dbReference>